<feature type="domain" description="Methyl-accepting transducer" evidence="4">
    <location>
        <begin position="254"/>
        <end position="490"/>
    </location>
</feature>
<dbReference type="OrthoDB" id="9813966at2"/>
<dbReference type="CDD" id="cd11386">
    <property type="entry name" value="MCP_signal"/>
    <property type="match status" value="1"/>
</dbReference>
<sequence>MRLNMPITGIERHLVPGRPVVTKTDLKGVITYCNQSFVDVTGFTREELIGAPQNMVRHPDVPSEVFADLWRTIKAGHPWRGVVKNRAKNGDHYWVEAYVTPITEKGRPIGYMSVRTTATRADIEAADALYKAVKAKQKVFPPTPIGVSGRLANPVVLGGGALTAVLSLAAGLLGGTPGIVCGAIGALLAVVIAALVYQRLLVPSRLLGRVVEQIDEGALDQPIASPGGVLEEGFRRLEALRIHLRAMFADVLVSAAEVAERSSKLDELMHNLSASSESQTENIMLVSAAMEEMSTAISEISSNTEIALSAARRTEEVANAGMTSTAASIESSQKAVAVVSASSERISEVNASIGRVASISQIIREIADQTNLLALNAAIEAARAGEHGRGFAVVADEVRKLAERTAASTVEIAGAVEAIVTQAQTAVSTMEEARNEVAQGTAQVEESSSGLQIICDASREAVSVSGDITNMLRQQSTTSQDVANSMERVSVAADAARGAVVEVGEATSSLRQTAEELRLLLRHMESAVIS</sequence>
<keyword evidence="3" id="KW-0472">Membrane</keyword>
<dbReference type="CDD" id="cd00130">
    <property type="entry name" value="PAS"/>
    <property type="match status" value="1"/>
</dbReference>
<dbReference type="Proteomes" id="UP000480275">
    <property type="component" value="Unassembled WGS sequence"/>
</dbReference>
<feature type="transmembrane region" description="Helical" evidence="3">
    <location>
        <begin position="151"/>
        <end position="170"/>
    </location>
</feature>
<evidence type="ECO:0000313" key="7">
    <source>
        <dbReference type="Proteomes" id="UP000480275"/>
    </source>
</evidence>
<feature type="domain" description="PAS" evidence="5">
    <location>
        <begin position="25"/>
        <end position="76"/>
    </location>
</feature>
<organism evidence="6 7">
    <name type="scientific">Rhodocyclus tenuis</name>
    <name type="common">Rhodospirillum tenue</name>
    <dbReference type="NCBI Taxonomy" id="1066"/>
    <lineage>
        <taxon>Bacteria</taxon>
        <taxon>Pseudomonadati</taxon>
        <taxon>Pseudomonadota</taxon>
        <taxon>Betaproteobacteria</taxon>
        <taxon>Rhodocyclales</taxon>
        <taxon>Rhodocyclaceae</taxon>
        <taxon>Rhodocyclus</taxon>
    </lineage>
</organism>
<gene>
    <name evidence="6" type="ORF">GHK24_12970</name>
</gene>
<dbReference type="SMART" id="SM00283">
    <property type="entry name" value="MA"/>
    <property type="match status" value="1"/>
</dbReference>
<reference evidence="6 7" key="1">
    <citation type="submission" date="2019-10" db="EMBL/GenBank/DDBJ databases">
        <title>Whole-genome sequence of the purple nonsulfur photosynthetic bacterium Rhodocyclus tenuis.</title>
        <authorList>
            <person name="Kyndt J.A."/>
            <person name="Meyer T.E."/>
        </authorList>
    </citation>
    <scope>NUCLEOTIDE SEQUENCE [LARGE SCALE GENOMIC DNA]</scope>
    <source>
        <strain evidence="6 7">DSM 110</strain>
    </source>
</reference>
<dbReference type="SMART" id="SM00086">
    <property type="entry name" value="PAC"/>
    <property type="match status" value="1"/>
</dbReference>
<proteinExistence type="predicted"/>
<dbReference type="NCBIfam" id="TIGR00229">
    <property type="entry name" value="sensory_box"/>
    <property type="match status" value="1"/>
</dbReference>
<name>A0A6L5JZF4_RHOTE</name>
<evidence type="ECO:0000259" key="4">
    <source>
        <dbReference type="PROSITE" id="PS50111"/>
    </source>
</evidence>
<evidence type="ECO:0000259" key="5">
    <source>
        <dbReference type="PROSITE" id="PS50112"/>
    </source>
</evidence>
<keyword evidence="3" id="KW-0812">Transmembrane</keyword>
<dbReference type="GO" id="GO:0007165">
    <property type="term" value="P:signal transduction"/>
    <property type="evidence" value="ECO:0007669"/>
    <property type="project" value="UniProtKB-KW"/>
</dbReference>
<dbReference type="Gene3D" id="1.10.287.950">
    <property type="entry name" value="Methyl-accepting chemotaxis protein"/>
    <property type="match status" value="1"/>
</dbReference>
<accession>A0A6L5JZF4</accession>
<feature type="transmembrane region" description="Helical" evidence="3">
    <location>
        <begin position="176"/>
        <end position="197"/>
    </location>
</feature>
<dbReference type="PROSITE" id="PS50111">
    <property type="entry name" value="CHEMOTAXIS_TRANSDUC_2"/>
    <property type="match status" value="1"/>
</dbReference>
<dbReference type="PANTHER" id="PTHR32089:SF52">
    <property type="entry name" value="CHEMOTAXIS SIGNAL TRANSDUCTION SYSTEM METHYL ACCEPTING SENSORY TRANSDUCER WITH PAS SENSORY DOMAIN"/>
    <property type="match status" value="1"/>
</dbReference>
<dbReference type="SUPFAM" id="SSF55785">
    <property type="entry name" value="PYP-like sensor domain (PAS domain)"/>
    <property type="match status" value="1"/>
</dbReference>
<evidence type="ECO:0000256" key="3">
    <source>
        <dbReference type="SAM" id="Phobius"/>
    </source>
</evidence>
<protein>
    <submittedName>
        <fullName evidence="6">PAS domain-containing protein</fullName>
    </submittedName>
</protein>
<keyword evidence="3" id="KW-1133">Transmembrane helix</keyword>
<keyword evidence="1 2" id="KW-0807">Transducer</keyword>
<dbReference type="AlphaFoldDB" id="A0A6L5JZF4"/>
<dbReference type="InterPro" id="IPR000014">
    <property type="entry name" value="PAS"/>
</dbReference>
<dbReference type="InterPro" id="IPR035965">
    <property type="entry name" value="PAS-like_dom_sf"/>
</dbReference>
<dbReference type="SUPFAM" id="SSF58104">
    <property type="entry name" value="Methyl-accepting chemotaxis protein (MCP) signaling domain"/>
    <property type="match status" value="1"/>
</dbReference>
<dbReference type="PROSITE" id="PS50112">
    <property type="entry name" value="PAS"/>
    <property type="match status" value="1"/>
</dbReference>
<evidence type="ECO:0000256" key="1">
    <source>
        <dbReference type="ARBA" id="ARBA00023224"/>
    </source>
</evidence>
<dbReference type="InterPro" id="IPR004089">
    <property type="entry name" value="MCPsignal_dom"/>
</dbReference>
<dbReference type="PANTHER" id="PTHR32089">
    <property type="entry name" value="METHYL-ACCEPTING CHEMOTAXIS PROTEIN MCPB"/>
    <property type="match status" value="1"/>
</dbReference>
<dbReference type="Pfam" id="PF00015">
    <property type="entry name" value="MCPsignal"/>
    <property type="match status" value="1"/>
</dbReference>
<dbReference type="Pfam" id="PF08447">
    <property type="entry name" value="PAS_3"/>
    <property type="match status" value="1"/>
</dbReference>
<evidence type="ECO:0000313" key="6">
    <source>
        <dbReference type="EMBL" id="MQY52683.1"/>
    </source>
</evidence>
<dbReference type="Gene3D" id="3.30.450.20">
    <property type="entry name" value="PAS domain"/>
    <property type="match status" value="1"/>
</dbReference>
<dbReference type="InterPro" id="IPR001610">
    <property type="entry name" value="PAC"/>
</dbReference>
<evidence type="ECO:0000256" key="2">
    <source>
        <dbReference type="PROSITE-ProRule" id="PRU00284"/>
    </source>
</evidence>
<comment type="caution">
    <text evidence="6">The sequence shown here is derived from an EMBL/GenBank/DDBJ whole genome shotgun (WGS) entry which is preliminary data.</text>
</comment>
<dbReference type="InterPro" id="IPR013655">
    <property type="entry name" value="PAS_fold_3"/>
</dbReference>
<dbReference type="GO" id="GO:0016020">
    <property type="term" value="C:membrane"/>
    <property type="evidence" value="ECO:0007669"/>
    <property type="project" value="InterPro"/>
</dbReference>
<dbReference type="EMBL" id="WIXJ01000014">
    <property type="protein sequence ID" value="MQY52683.1"/>
    <property type="molecule type" value="Genomic_DNA"/>
</dbReference>